<gene>
    <name evidence="5" type="primary">Mum1</name>
    <name evidence="5" type="ORF">FOF47_R02794</name>
</gene>
<organism evidence="5 6">
    <name type="scientific">Crocuta crocuta</name>
    <name type="common">Spotted hyena</name>
    <dbReference type="NCBI Taxonomy" id="9678"/>
    <lineage>
        <taxon>Eukaryota</taxon>
        <taxon>Metazoa</taxon>
        <taxon>Chordata</taxon>
        <taxon>Craniata</taxon>
        <taxon>Vertebrata</taxon>
        <taxon>Euteleostomi</taxon>
        <taxon>Mammalia</taxon>
        <taxon>Eutheria</taxon>
        <taxon>Laurasiatheria</taxon>
        <taxon>Carnivora</taxon>
        <taxon>Feliformia</taxon>
        <taxon>Hyaenidae</taxon>
        <taxon>Crocuta</taxon>
    </lineage>
</organism>
<feature type="domain" description="PWWP" evidence="4">
    <location>
        <begin position="464"/>
        <end position="595"/>
    </location>
</feature>
<evidence type="ECO:0000313" key="5">
    <source>
        <dbReference type="EMBL" id="KAF0882095.1"/>
    </source>
</evidence>
<feature type="compositionally biased region" description="Basic and acidic residues" evidence="2">
    <location>
        <begin position="38"/>
        <end position="49"/>
    </location>
</feature>
<dbReference type="GO" id="GO:0031491">
    <property type="term" value="F:nucleosome binding"/>
    <property type="evidence" value="ECO:0007669"/>
    <property type="project" value="TreeGrafter"/>
</dbReference>
<dbReference type="GO" id="GO:0005829">
    <property type="term" value="C:cytosol"/>
    <property type="evidence" value="ECO:0007669"/>
    <property type="project" value="TreeGrafter"/>
</dbReference>
<comment type="caution">
    <text evidence="5">The sequence shown here is derived from an EMBL/GenBank/DDBJ whole genome shotgun (WGS) entry which is preliminary data.</text>
</comment>
<feature type="region of interest" description="Disordered" evidence="2">
    <location>
        <begin position="216"/>
        <end position="242"/>
    </location>
</feature>
<dbReference type="PANTHER" id="PTHR31333">
    <property type="entry name" value="PWWP DOMAIN-CONTAINING DNA REPAIR FACTOR 3 FAMILY MEMBER"/>
    <property type="match status" value="1"/>
</dbReference>
<dbReference type="InterPro" id="IPR035504">
    <property type="entry name" value="MUM1-like_PWWP"/>
</dbReference>
<evidence type="ECO:0000259" key="3">
    <source>
        <dbReference type="Pfam" id="PF20884"/>
    </source>
</evidence>
<dbReference type="GO" id="GO:0006325">
    <property type="term" value="P:chromatin organization"/>
    <property type="evidence" value="ECO:0007669"/>
    <property type="project" value="TreeGrafter"/>
</dbReference>
<dbReference type="AlphaFoldDB" id="A0A6G1B1E8"/>
<dbReference type="FunFam" id="2.30.30.140:FF:000063">
    <property type="entry name" value="PWWP domain-containing DNA repair factor 3A"/>
    <property type="match status" value="1"/>
</dbReference>
<evidence type="ECO:0000256" key="2">
    <source>
        <dbReference type="SAM" id="MobiDB-lite"/>
    </source>
</evidence>
<dbReference type="InterPro" id="IPR040263">
    <property type="entry name" value="PWP3A_3B_4"/>
</dbReference>
<dbReference type="SUPFAM" id="SSF63748">
    <property type="entry name" value="Tudor/PWWP/MBT"/>
    <property type="match status" value="1"/>
</dbReference>
<evidence type="ECO:0000256" key="1">
    <source>
        <dbReference type="ARBA" id="ARBA00008188"/>
    </source>
</evidence>
<dbReference type="Gene3D" id="2.30.30.140">
    <property type="match status" value="1"/>
</dbReference>
<feature type="compositionally biased region" description="Basic residues" evidence="2">
    <location>
        <begin position="101"/>
        <end position="112"/>
    </location>
</feature>
<dbReference type="InterPro" id="IPR048795">
    <property type="entry name" value="PWP3A_3B_4_C"/>
</dbReference>
<dbReference type="Pfam" id="PF20884">
    <property type="entry name" value="MUM1-like_PWWP"/>
    <property type="match status" value="1"/>
</dbReference>
<feature type="non-terminal residue" evidence="5">
    <location>
        <position position="1"/>
    </location>
</feature>
<dbReference type="Proteomes" id="UP000475037">
    <property type="component" value="Unassembled WGS sequence"/>
</dbReference>
<dbReference type="CDD" id="cd06080">
    <property type="entry name" value="PWWP_MUM1-like"/>
    <property type="match status" value="1"/>
</dbReference>
<dbReference type="Gene3D" id="6.10.300.20">
    <property type="match status" value="1"/>
</dbReference>
<feature type="region of interest" description="Disordered" evidence="2">
    <location>
        <begin position="438"/>
        <end position="470"/>
    </location>
</feature>
<sequence length="595" mass="66037">ASQNEAPAEPLEELAYRRSLRVALDVLSESAALPQESPSREERTALCSREKPTELASLLCDPGSPCLQEAVPSRSGPERRERVHPRLSGSPACKKDPKCKADHKKLLGKSRSPRALVAPPAIGGSQDGGGSRMCCASRTTPGKRRRGSAREPSTGQRVPLLSRGDDEKSSPRAPGSPPRVKEEGLWAKGREPSLRLCGPALPPACLDAQGHSAKRLCPDGGRRPPTTRLKPGAVVSPRQGLGKRMTLRSAARLRLPAPTEDIGDLRSNLTSLADRRSSGESVEFEPIPSVLEEDEDDEEPPRILLYHEPRSFEVGMLVWLKHQKYPFWPAVVKSVRRREKKASVLFIEGHMDPKGRGITVSLRRLKHFDCKEKQALLNEAKEDFDQAIGWCVSLITDYRVRLGCGSFAGSFLEYYAADISYPVRKSIQQDVLGTRFPQLTKGDPEEPVTGTPQGRRRPCRKVLPDRSRAARDRANQKLVEYIVKARGAEGHLRAILRNRKPSRWLTTFLHSGQYMTCVETYLEDEEQLDVVVKYLQGVYQETGSRALARVNGDRIRFILDVLLPEAIICAIAAVDAVDYETAEAKYLRGPSLSYR</sequence>
<reference evidence="5 6" key="1">
    <citation type="submission" date="2019-11" db="EMBL/GenBank/DDBJ databases">
        <authorList>
            <person name="Yang C."/>
            <person name="Li F."/>
        </authorList>
    </citation>
    <scope>NUCLEOTIDE SEQUENCE [LARGE SCALE GENOMIC DNA]</scope>
    <source>
        <strain evidence="5">KB4526</strain>
        <tissue evidence="5">Muscle</tissue>
    </source>
</reference>
<feature type="region of interest" description="Disordered" evidence="2">
    <location>
        <begin position="30"/>
        <end position="49"/>
    </location>
</feature>
<dbReference type="PANTHER" id="PTHR31333:SF4">
    <property type="entry name" value="PWWP DOMAIN-CONTAINING DNA REPAIR FACTOR 3A"/>
    <property type="match status" value="1"/>
</dbReference>
<evidence type="ECO:0000313" key="6">
    <source>
        <dbReference type="Proteomes" id="UP000475037"/>
    </source>
</evidence>
<dbReference type="GO" id="GO:0006281">
    <property type="term" value="P:DNA repair"/>
    <property type="evidence" value="ECO:0007669"/>
    <property type="project" value="TreeGrafter"/>
</dbReference>
<proteinExistence type="inferred from homology"/>
<dbReference type="GO" id="GO:0005634">
    <property type="term" value="C:nucleus"/>
    <property type="evidence" value="ECO:0007669"/>
    <property type="project" value="TreeGrafter"/>
</dbReference>
<keyword evidence="6" id="KW-1185">Reference proteome</keyword>
<feature type="non-terminal residue" evidence="5">
    <location>
        <position position="595"/>
    </location>
</feature>
<name>A0A6G1B1E8_CROCR</name>
<evidence type="ECO:0000259" key="4">
    <source>
        <dbReference type="Pfam" id="PF20886"/>
    </source>
</evidence>
<dbReference type="EMBL" id="VOAJ01002545">
    <property type="protein sequence ID" value="KAF0882095.1"/>
    <property type="molecule type" value="Genomic_DNA"/>
</dbReference>
<feature type="domain" description="MUM1-like PWWP" evidence="3">
    <location>
        <begin position="312"/>
        <end position="391"/>
    </location>
</feature>
<feature type="region of interest" description="Disordered" evidence="2">
    <location>
        <begin position="273"/>
        <end position="299"/>
    </location>
</feature>
<dbReference type="Pfam" id="PF20886">
    <property type="entry name" value="PWP3A-B_C"/>
    <property type="match status" value="1"/>
</dbReference>
<feature type="region of interest" description="Disordered" evidence="2">
    <location>
        <begin position="68"/>
        <end position="186"/>
    </location>
</feature>
<accession>A0A6G1B1E8</accession>
<protein>
    <submittedName>
        <fullName evidence="5">MUM1 protein</fullName>
    </submittedName>
</protein>
<comment type="similarity">
    <text evidence="1">Belongs to the PWWP3A family.</text>
</comment>